<feature type="transmembrane region" description="Helical" evidence="8">
    <location>
        <begin position="147"/>
        <end position="169"/>
    </location>
</feature>
<reference evidence="11 12" key="1">
    <citation type="submission" date="2023-09" db="EMBL/GenBank/DDBJ databases">
        <authorList>
            <person name="Rey-Velasco X."/>
        </authorList>
    </citation>
    <scope>NUCLEOTIDE SEQUENCE [LARGE SCALE GENOMIC DNA]</scope>
    <source>
        <strain evidence="11 12">F363</strain>
    </source>
</reference>
<proteinExistence type="inferred from homology"/>
<dbReference type="InterPro" id="IPR036837">
    <property type="entry name" value="Cation_efflux_CTD_sf"/>
</dbReference>
<evidence type="ECO:0000256" key="2">
    <source>
        <dbReference type="ARBA" id="ARBA00008873"/>
    </source>
</evidence>
<evidence type="ECO:0000256" key="8">
    <source>
        <dbReference type="SAM" id="Phobius"/>
    </source>
</evidence>
<keyword evidence="3" id="KW-0813">Transport</keyword>
<dbReference type="PANTHER" id="PTHR45820">
    <property type="entry name" value="FI23527P1"/>
    <property type="match status" value="1"/>
</dbReference>
<evidence type="ECO:0000256" key="4">
    <source>
        <dbReference type="ARBA" id="ARBA00022692"/>
    </source>
</evidence>
<dbReference type="Pfam" id="PF01545">
    <property type="entry name" value="Cation_efflux"/>
    <property type="match status" value="1"/>
</dbReference>
<dbReference type="Gene3D" id="1.20.1510.10">
    <property type="entry name" value="Cation efflux protein transmembrane domain"/>
    <property type="match status" value="1"/>
</dbReference>
<dbReference type="EMBL" id="JAVRHQ010000031">
    <property type="protein sequence ID" value="MDT0644673.1"/>
    <property type="molecule type" value="Genomic_DNA"/>
</dbReference>
<organism evidence="11 12">
    <name type="scientific">Autumnicola tepida</name>
    <dbReference type="NCBI Taxonomy" id="3075595"/>
    <lineage>
        <taxon>Bacteria</taxon>
        <taxon>Pseudomonadati</taxon>
        <taxon>Bacteroidota</taxon>
        <taxon>Flavobacteriia</taxon>
        <taxon>Flavobacteriales</taxon>
        <taxon>Flavobacteriaceae</taxon>
        <taxon>Autumnicola</taxon>
    </lineage>
</organism>
<evidence type="ECO:0000256" key="3">
    <source>
        <dbReference type="ARBA" id="ARBA00022448"/>
    </source>
</evidence>
<feature type="domain" description="Cation efflux protein transmembrane" evidence="9">
    <location>
        <begin position="16"/>
        <end position="204"/>
    </location>
</feature>
<dbReference type="SUPFAM" id="SSF161111">
    <property type="entry name" value="Cation efflux protein transmembrane domain-like"/>
    <property type="match status" value="1"/>
</dbReference>
<evidence type="ECO:0000313" key="11">
    <source>
        <dbReference type="EMBL" id="MDT0644673.1"/>
    </source>
</evidence>
<dbReference type="Pfam" id="PF16916">
    <property type="entry name" value="ZT_dimer"/>
    <property type="match status" value="1"/>
</dbReference>
<dbReference type="NCBIfam" id="TIGR01297">
    <property type="entry name" value="CDF"/>
    <property type="match status" value="1"/>
</dbReference>
<gene>
    <name evidence="11" type="ORF">RM553_17670</name>
</gene>
<evidence type="ECO:0000259" key="9">
    <source>
        <dbReference type="Pfam" id="PF01545"/>
    </source>
</evidence>
<dbReference type="InterPro" id="IPR058533">
    <property type="entry name" value="Cation_efflux_TM"/>
</dbReference>
<feature type="transmembrane region" description="Helical" evidence="8">
    <location>
        <begin position="81"/>
        <end position="102"/>
    </location>
</feature>
<feature type="transmembrane region" description="Helical" evidence="8">
    <location>
        <begin position="20"/>
        <end position="43"/>
    </location>
</feature>
<comment type="subcellular location">
    <subcellularLocation>
        <location evidence="1">Membrane</location>
        <topology evidence="1">Multi-pass membrane protein</topology>
    </subcellularLocation>
</comment>
<comment type="caution">
    <text evidence="11">The sequence shown here is derived from an EMBL/GenBank/DDBJ whole genome shotgun (WGS) entry which is preliminary data.</text>
</comment>
<dbReference type="Proteomes" id="UP001262889">
    <property type="component" value="Unassembled WGS sequence"/>
</dbReference>
<dbReference type="InterPro" id="IPR027470">
    <property type="entry name" value="Cation_efflux_CTD"/>
</dbReference>
<keyword evidence="12" id="KW-1185">Reference proteome</keyword>
<feature type="transmembrane region" description="Helical" evidence="8">
    <location>
        <begin position="114"/>
        <end position="135"/>
    </location>
</feature>
<name>A0ABU3CEA1_9FLAO</name>
<dbReference type="RefSeq" id="WP_311536289.1">
    <property type="nucleotide sequence ID" value="NZ_JAVRHQ010000031.1"/>
</dbReference>
<dbReference type="SUPFAM" id="SSF160240">
    <property type="entry name" value="Cation efflux protein cytoplasmic domain-like"/>
    <property type="match status" value="1"/>
</dbReference>
<evidence type="ECO:0000256" key="6">
    <source>
        <dbReference type="ARBA" id="ARBA00022989"/>
    </source>
</evidence>
<keyword evidence="5" id="KW-0862">Zinc</keyword>
<sequence>MSHDHHHHHHTSGKNLKIAFFLNLAFTILEFIGGLYVNSIAIISDAVHDLGDSLSLGTSWYLDNKSKQKADNKFSFGYRRFSLLGALINSLVLIGGSIYVIYEAVGRILEPEHSNAEGMIIFAVVGVAVNGFAAWKLSSGKTLNEKVVSWHLMEDVLGWVAVLIVAIVLKFQDIHYLDPALSLLITIYILWNVFKRLKETLFIFLQGAPKDIDSEEIKAKIKKITNVASLHHVHIWSLEGENHVFTAHIKLNNITEFRQLLEVKEKVKDLLQEYNFDHYTIETELDTESCSLNADSSGEKVNFEHKH</sequence>
<evidence type="ECO:0000256" key="5">
    <source>
        <dbReference type="ARBA" id="ARBA00022833"/>
    </source>
</evidence>
<keyword evidence="6 8" id="KW-1133">Transmembrane helix</keyword>
<protein>
    <submittedName>
        <fullName evidence="11">Cation diffusion facilitator family transporter</fullName>
    </submittedName>
</protein>
<feature type="transmembrane region" description="Helical" evidence="8">
    <location>
        <begin position="176"/>
        <end position="194"/>
    </location>
</feature>
<accession>A0ABU3CEA1</accession>
<dbReference type="PANTHER" id="PTHR45820:SF4">
    <property type="entry name" value="ZINC TRANSPORTER 63C, ISOFORM F"/>
    <property type="match status" value="1"/>
</dbReference>
<keyword evidence="4 8" id="KW-0812">Transmembrane</keyword>
<feature type="domain" description="Cation efflux protein cytoplasmic" evidence="10">
    <location>
        <begin position="209"/>
        <end position="284"/>
    </location>
</feature>
<dbReference type="InterPro" id="IPR002524">
    <property type="entry name" value="Cation_efflux"/>
</dbReference>
<evidence type="ECO:0000259" key="10">
    <source>
        <dbReference type="Pfam" id="PF16916"/>
    </source>
</evidence>
<keyword evidence="7 8" id="KW-0472">Membrane</keyword>
<dbReference type="InterPro" id="IPR027469">
    <property type="entry name" value="Cation_efflux_TMD_sf"/>
</dbReference>
<evidence type="ECO:0000256" key="7">
    <source>
        <dbReference type="ARBA" id="ARBA00023136"/>
    </source>
</evidence>
<evidence type="ECO:0000256" key="1">
    <source>
        <dbReference type="ARBA" id="ARBA00004141"/>
    </source>
</evidence>
<evidence type="ECO:0000313" key="12">
    <source>
        <dbReference type="Proteomes" id="UP001262889"/>
    </source>
</evidence>
<comment type="similarity">
    <text evidence="2">Belongs to the cation diffusion facilitator (CDF) transporter (TC 2.A.4) family. SLC30A subfamily.</text>
</comment>